<dbReference type="InterPro" id="IPR050553">
    <property type="entry name" value="Thioredoxin_ResA/DsbE_sf"/>
</dbReference>
<sequence>MKKISIATAVSAMALLIATSCSCGNNSGKTAETKAASDSTAVTDTAALKEQNWKKMTAGYAVPDFKLKDLQGKEVSLADLKGKYALLDFWGTWCRYCVMGLPQMKEYYAKYSDRIEFVGIDCRETEEAWRAGVEKYGLTWTNLYNGYDQSLIVGYGIQGYPSKIIIDSEGKVVEAFLGEDPALYTKLDEMFR</sequence>
<organism evidence="3 4">
    <name type="scientific">Candidatus Cryptobacteroides intestinigallinarum</name>
    <dbReference type="NCBI Taxonomy" id="2840767"/>
    <lineage>
        <taxon>Bacteria</taxon>
        <taxon>Pseudomonadati</taxon>
        <taxon>Bacteroidota</taxon>
        <taxon>Bacteroidia</taxon>
        <taxon>Bacteroidales</taxon>
        <taxon>Candidatus Cryptobacteroides</taxon>
    </lineage>
</organism>
<dbReference type="PROSITE" id="PS51352">
    <property type="entry name" value="THIOREDOXIN_2"/>
    <property type="match status" value="1"/>
</dbReference>
<feature type="signal peptide" evidence="1">
    <location>
        <begin position="1"/>
        <end position="23"/>
    </location>
</feature>
<dbReference type="InterPro" id="IPR000866">
    <property type="entry name" value="AhpC/TSA"/>
</dbReference>
<dbReference type="InterPro" id="IPR036249">
    <property type="entry name" value="Thioredoxin-like_sf"/>
</dbReference>
<evidence type="ECO:0000313" key="4">
    <source>
        <dbReference type="Proteomes" id="UP000823617"/>
    </source>
</evidence>
<comment type="caution">
    <text evidence="3">The sequence shown here is derived from an EMBL/GenBank/DDBJ whole genome shotgun (WGS) entry which is preliminary data.</text>
</comment>
<name>A0A9D9HKC4_9BACT</name>
<dbReference type="Proteomes" id="UP000823617">
    <property type="component" value="Unassembled WGS sequence"/>
</dbReference>
<dbReference type="SUPFAM" id="SSF52833">
    <property type="entry name" value="Thioredoxin-like"/>
    <property type="match status" value="1"/>
</dbReference>
<gene>
    <name evidence="3" type="ORF">IAC08_03445</name>
</gene>
<keyword evidence="1" id="KW-0732">Signal</keyword>
<reference evidence="3" key="2">
    <citation type="journal article" date="2021" name="PeerJ">
        <title>Extensive microbial diversity within the chicken gut microbiome revealed by metagenomics and culture.</title>
        <authorList>
            <person name="Gilroy R."/>
            <person name="Ravi A."/>
            <person name="Getino M."/>
            <person name="Pursley I."/>
            <person name="Horton D.L."/>
            <person name="Alikhan N.F."/>
            <person name="Baker D."/>
            <person name="Gharbi K."/>
            <person name="Hall N."/>
            <person name="Watson M."/>
            <person name="Adriaenssens E.M."/>
            <person name="Foster-Nyarko E."/>
            <person name="Jarju S."/>
            <person name="Secka A."/>
            <person name="Antonio M."/>
            <person name="Oren A."/>
            <person name="Chaudhuri R.R."/>
            <person name="La Ragione R."/>
            <person name="Hildebrand F."/>
            <person name="Pallen M.J."/>
        </authorList>
    </citation>
    <scope>NUCLEOTIDE SEQUENCE</scope>
    <source>
        <strain evidence="3">B1-3475</strain>
    </source>
</reference>
<dbReference type="PROSITE" id="PS51257">
    <property type="entry name" value="PROKAR_LIPOPROTEIN"/>
    <property type="match status" value="1"/>
</dbReference>
<evidence type="ECO:0000313" key="3">
    <source>
        <dbReference type="EMBL" id="MBO8455442.1"/>
    </source>
</evidence>
<proteinExistence type="predicted"/>
<dbReference type="GO" id="GO:0016491">
    <property type="term" value="F:oxidoreductase activity"/>
    <property type="evidence" value="ECO:0007669"/>
    <property type="project" value="InterPro"/>
</dbReference>
<feature type="chain" id="PRO_5038549735" evidence="1">
    <location>
        <begin position="24"/>
        <end position="192"/>
    </location>
</feature>
<dbReference type="Pfam" id="PF00578">
    <property type="entry name" value="AhpC-TSA"/>
    <property type="match status" value="1"/>
</dbReference>
<dbReference type="PANTHER" id="PTHR42852:SF13">
    <property type="entry name" value="PROTEIN DIPZ"/>
    <property type="match status" value="1"/>
</dbReference>
<dbReference type="EMBL" id="JADIMK010000035">
    <property type="protein sequence ID" value="MBO8455442.1"/>
    <property type="molecule type" value="Genomic_DNA"/>
</dbReference>
<dbReference type="GO" id="GO:0016209">
    <property type="term" value="F:antioxidant activity"/>
    <property type="evidence" value="ECO:0007669"/>
    <property type="project" value="InterPro"/>
</dbReference>
<reference evidence="3" key="1">
    <citation type="submission" date="2020-10" db="EMBL/GenBank/DDBJ databases">
        <authorList>
            <person name="Gilroy R."/>
        </authorList>
    </citation>
    <scope>NUCLEOTIDE SEQUENCE</scope>
    <source>
        <strain evidence="3">B1-3475</strain>
    </source>
</reference>
<dbReference type="InterPro" id="IPR013766">
    <property type="entry name" value="Thioredoxin_domain"/>
</dbReference>
<dbReference type="Gene3D" id="3.40.30.10">
    <property type="entry name" value="Glutaredoxin"/>
    <property type="match status" value="1"/>
</dbReference>
<accession>A0A9D9HKC4</accession>
<evidence type="ECO:0000256" key="1">
    <source>
        <dbReference type="SAM" id="SignalP"/>
    </source>
</evidence>
<dbReference type="CDD" id="cd02966">
    <property type="entry name" value="TlpA_like_family"/>
    <property type="match status" value="1"/>
</dbReference>
<evidence type="ECO:0000259" key="2">
    <source>
        <dbReference type="PROSITE" id="PS51352"/>
    </source>
</evidence>
<protein>
    <submittedName>
        <fullName evidence="3">TlpA family protein disulfide reductase</fullName>
    </submittedName>
</protein>
<dbReference type="PANTHER" id="PTHR42852">
    <property type="entry name" value="THIOL:DISULFIDE INTERCHANGE PROTEIN DSBE"/>
    <property type="match status" value="1"/>
</dbReference>
<dbReference type="AlphaFoldDB" id="A0A9D9HKC4"/>
<feature type="domain" description="Thioredoxin" evidence="2">
    <location>
        <begin position="56"/>
        <end position="192"/>
    </location>
</feature>